<evidence type="ECO:0000256" key="1">
    <source>
        <dbReference type="ARBA" id="ARBA00022741"/>
    </source>
</evidence>
<protein>
    <submittedName>
        <fullName evidence="6">2810_t:CDS:1</fullName>
    </submittedName>
</protein>
<reference evidence="6" key="1">
    <citation type="submission" date="2021-06" db="EMBL/GenBank/DDBJ databases">
        <authorList>
            <person name="Kallberg Y."/>
            <person name="Tangrot J."/>
            <person name="Rosling A."/>
        </authorList>
    </citation>
    <scope>NUCLEOTIDE SEQUENCE</scope>
    <source>
        <strain evidence="6">MT106</strain>
    </source>
</reference>
<dbReference type="InterPro" id="IPR011009">
    <property type="entry name" value="Kinase-like_dom_sf"/>
</dbReference>
<keyword evidence="1 3" id="KW-0547">Nucleotide-binding</keyword>
<name>A0A9N9D3L3_9GLOM</name>
<proteinExistence type="predicted"/>
<evidence type="ECO:0000256" key="3">
    <source>
        <dbReference type="PROSITE-ProRule" id="PRU10141"/>
    </source>
</evidence>
<dbReference type="AlphaFoldDB" id="A0A9N9D3L3"/>
<dbReference type="Gene3D" id="1.10.510.10">
    <property type="entry name" value="Transferase(Phosphotransferase) domain 1"/>
    <property type="match status" value="1"/>
</dbReference>
<dbReference type="EMBL" id="CAJVPL010003075">
    <property type="protein sequence ID" value="CAG8625620.1"/>
    <property type="molecule type" value="Genomic_DNA"/>
</dbReference>
<evidence type="ECO:0000256" key="4">
    <source>
        <dbReference type="SAM" id="MobiDB-lite"/>
    </source>
</evidence>
<keyword evidence="2 3" id="KW-0067">ATP-binding</keyword>
<organism evidence="6 7">
    <name type="scientific">Ambispora gerdemannii</name>
    <dbReference type="NCBI Taxonomy" id="144530"/>
    <lineage>
        <taxon>Eukaryota</taxon>
        <taxon>Fungi</taxon>
        <taxon>Fungi incertae sedis</taxon>
        <taxon>Mucoromycota</taxon>
        <taxon>Glomeromycotina</taxon>
        <taxon>Glomeromycetes</taxon>
        <taxon>Archaeosporales</taxon>
        <taxon>Ambisporaceae</taxon>
        <taxon>Ambispora</taxon>
    </lineage>
</organism>
<feature type="region of interest" description="Disordered" evidence="4">
    <location>
        <begin position="458"/>
        <end position="482"/>
    </location>
</feature>
<dbReference type="GO" id="GO:0097527">
    <property type="term" value="P:necroptotic signaling pathway"/>
    <property type="evidence" value="ECO:0007669"/>
    <property type="project" value="TreeGrafter"/>
</dbReference>
<dbReference type="PANTHER" id="PTHR44329:SF298">
    <property type="entry name" value="MIXED LINEAGE KINASE DOMAIN-LIKE PROTEIN"/>
    <property type="match status" value="1"/>
</dbReference>
<feature type="binding site" evidence="3">
    <location>
        <position position="217"/>
    </location>
    <ligand>
        <name>ATP</name>
        <dbReference type="ChEBI" id="CHEBI:30616"/>
    </ligand>
</feature>
<sequence length="488" mass="56325">MEKIWEEVESHIESISKNTRATQFNKEFCIDIEKNVRVTYQTISPLKTRYEPTGENDLMFKGLSTYVKVLSTLEKVVQWAANPSSNASLILLLQRLNLIDPKTLLTNLQNAVVAIVKILAHSRGSLPDESSHISFPQPKNPILFTPAQLVQNAEVGPDPPKSIFEKTISWLNSAIRDEHIKQFDYAEFTEFMNIGQGGFGEVKRAYWDGTNQVYALKSIKPQEETSKEERNLLVREIKMLYTLRHHDNVVRFHGISYNEAERTHYLVMQYANGGTLRSYLHTNFKYLTWQDKRRIAEEIANGLFCIHKENINHRDLHSKNVLVHDGRMMIADFGLAKLLDSQDVSKTAAGMVAYIEPQLYKQLHYKRDKQSDIYSFGILLWEISSGRIPNIRPAEVVHGYRELPIAGTPKDYFELYTQCWDDKPNKRPSIEHIIKGKRLEDMRFEPVLSKEEIDEMSAKRVNYDSDSNNSNSTEPKVDISENDIYLLP</sequence>
<feature type="domain" description="Protein kinase" evidence="5">
    <location>
        <begin position="188"/>
        <end position="448"/>
    </location>
</feature>
<dbReference type="PANTHER" id="PTHR44329">
    <property type="entry name" value="SERINE/THREONINE-PROTEIN KINASE TNNI3K-RELATED"/>
    <property type="match status" value="1"/>
</dbReference>
<dbReference type="InterPro" id="IPR000719">
    <property type="entry name" value="Prot_kinase_dom"/>
</dbReference>
<dbReference type="InterPro" id="IPR017441">
    <property type="entry name" value="Protein_kinase_ATP_BS"/>
</dbReference>
<evidence type="ECO:0000256" key="2">
    <source>
        <dbReference type="ARBA" id="ARBA00022840"/>
    </source>
</evidence>
<evidence type="ECO:0000313" key="6">
    <source>
        <dbReference type="EMBL" id="CAG8625620.1"/>
    </source>
</evidence>
<dbReference type="PROSITE" id="PS00107">
    <property type="entry name" value="PROTEIN_KINASE_ATP"/>
    <property type="match status" value="1"/>
</dbReference>
<dbReference type="GO" id="GO:0004672">
    <property type="term" value="F:protein kinase activity"/>
    <property type="evidence" value="ECO:0007669"/>
    <property type="project" value="InterPro"/>
</dbReference>
<dbReference type="InterPro" id="IPR051681">
    <property type="entry name" value="Ser/Thr_Kinases-Pseudokinases"/>
</dbReference>
<dbReference type="OrthoDB" id="10261027at2759"/>
<dbReference type="Pfam" id="PF07714">
    <property type="entry name" value="PK_Tyr_Ser-Thr"/>
    <property type="match status" value="1"/>
</dbReference>
<dbReference type="GO" id="GO:0005524">
    <property type="term" value="F:ATP binding"/>
    <property type="evidence" value="ECO:0007669"/>
    <property type="project" value="UniProtKB-UniRule"/>
</dbReference>
<dbReference type="SUPFAM" id="SSF56112">
    <property type="entry name" value="Protein kinase-like (PK-like)"/>
    <property type="match status" value="1"/>
</dbReference>
<keyword evidence="7" id="KW-1185">Reference proteome</keyword>
<accession>A0A9N9D3L3</accession>
<dbReference type="InterPro" id="IPR001245">
    <property type="entry name" value="Ser-Thr/Tyr_kinase_cat_dom"/>
</dbReference>
<evidence type="ECO:0000259" key="5">
    <source>
        <dbReference type="PROSITE" id="PS50011"/>
    </source>
</evidence>
<comment type="caution">
    <text evidence="6">The sequence shown here is derived from an EMBL/GenBank/DDBJ whole genome shotgun (WGS) entry which is preliminary data.</text>
</comment>
<gene>
    <name evidence="6" type="ORF">AGERDE_LOCUS10270</name>
</gene>
<dbReference type="Proteomes" id="UP000789831">
    <property type="component" value="Unassembled WGS sequence"/>
</dbReference>
<dbReference type="PROSITE" id="PS50011">
    <property type="entry name" value="PROTEIN_KINASE_DOM"/>
    <property type="match status" value="1"/>
</dbReference>
<evidence type="ECO:0000313" key="7">
    <source>
        <dbReference type="Proteomes" id="UP000789831"/>
    </source>
</evidence>